<evidence type="ECO:0000313" key="1">
    <source>
        <dbReference type="EMBL" id="KAA1100958.1"/>
    </source>
</evidence>
<name>A0A5B0PKA1_PUCGR</name>
<comment type="caution">
    <text evidence="1">The sequence shown here is derived from an EMBL/GenBank/DDBJ whole genome shotgun (WGS) entry which is preliminary data.</text>
</comment>
<sequence>MHYKAIVTNKIPSIYSSKTSSSPVTTRLVYSSSHQFGSHFEAVIGAAGLVTAMYKS</sequence>
<protein>
    <submittedName>
        <fullName evidence="1">Uncharacterized protein</fullName>
    </submittedName>
</protein>
<reference evidence="1 2" key="1">
    <citation type="submission" date="2019-05" db="EMBL/GenBank/DDBJ databases">
        <title>Emergence of the Ug99 lineage of the wheat stem rust pathogen through somatic hybridization.</title>
        <authorList>
            <person name="Li F."/>
            <person name="Upadhyaya N.M."/>
            <person name="Sperschneider J."/>
            <person name="Matny O."/>
            <person name="Nguyen-Phuc H."/>
            <person name="Mago R."/>
            <person name="Raley C."/>
            <person name="Miller M.E."/>
            <person name="Silverstein K.A.T."/>
            <person name="Henningsen E."/>
            <person name="Hirsch C.D."/>
            <person name="Visser B."/>
            <person name="Pretorius Z.A."/>
            <person name="Steffenson B.J."/>
            <person name="Schwessinger B."/>
            <person name="Dodds P.N."/>
            <person name="Figueroa M."/>
        </authorList>
    </citation>
    <scope>NUCLEOTIDE SEQUENCE [LARGE SCALE GENOMIC DNA]</scope>
    <source>
        <strain evidence="1">21-0</strain>
    </source>
</reference>
<proteinExistence type="predicted"/>
<evidence type="ECO:0000313" key="2">
    <source>
        <dbReference type="Proteomes" id="UP000324748"/>
    </source>
</evidence>
<dbReference type="Proteomes" id="UP000324748">
    <property type="component" value="Unassembled WGS sequence"/>
</dbReference>
<gene>
    <name evidence="1" type="ORF">PGT21_002686</name>
</gene>
<dbReference type="EMBL" id="VSWC01000053">
    <property type="protein sequence ID" value="KAA1100958.1"/>
    <property type="molecule type" value="Genomic_DNA"/>
</dbReference>
<dbReference type="AlphaFoldDB" id="A0A5B0PKA1"/>
<accession>A0A5B0PKA1</accession>
<keyword evidence="2" id="KW-1185">Reference proteome</keyword>
<organism evidence="1 2">
    <name type="scientific">Puccinia graminis f. sp. tritici</name>
    <dbReference type="NCBI Taxonomy" id="56615"/>
    <lineage>
        <taxon>Eukaryota</taxon>
        <taxon>Fungi</taxon>
        <taxon>Dikarya</taxon>
        <taxon>Basidiomycota</taxon>
        <taxon>Pucciniomycotina</taxon>
        <taxon>Pucciniomycetes</taxon>
        <taxon>Pucciniales</taxon>
        <taxon>Pucciniaceae</taxon>
        <taxon>Puccinia</taxon>
    </lineage>
</organism>